<feature type="compositionally biased region" description="Basic and acidic residues" evidence="1">
    <location>
        <begin position="86"/>
        <end position="96"/>
    </location>
</feature>
<accession>A0A444YI10</accession>
<gene>
    <name evidence="2" type="ORF">Ahy_B06g080426</name>
</gene>
<protein>
    <recommendedName>
        <fullName evidence="4">Aminotransferase-like plant mobile domain-containing protein</fullName>
    </recommendedName>
</protein>
<keyword evidence="3" id="KW-1185">Reference proteome</keyword>
<dbReference type="InterPro" id="IPR044824">
    <property type="entry name" value="MAIN-like"/>
</dbReference>
<dbReference type="EMBL" id="SDMP01000016">
    <property type="protein sequence ID" value="RYR01538.1"/>
    <property type="molecule type" value="Genomic_DNA"/>
</dbReference>
<evidence type="ECO:0008006" key="4">
    <source>
        <dbReference type="Google" id="ProtNLM"/>
    </source>
</evidence>
<evidence type="ECO:0000313" key="3">
    <source>
        <dbReference type="Proteomes" id="UP000289738"/>
    </source>
</evidence>
<dbReference type="AlphaFoldDB" id="A0A444YI10"/>
<feature type="region of interest" description="Disordered" evidence="1">
    <location>
        <begin position="77"/>
        <end position="96"/>
    </location>
</feature>
<proteinExistence type="predicted"/>
<dbReference type="GO" id="GO:0010073">
    <property type="term" value="P:meristem maintenance"/>
    <property type="evidence" value="ECO:0007669"/>
    <property type="project" value="InterPro"/>
</dbReference>
<dbReference type="Proteomes" id="UP000289738">
    <property type="component" value="Chromosome B06"/>
</dbReference>
<dbReference type="PANTHER" id="PTHR46033:SF8">
    <property type="entry name" value="PROTEIN MAINTENANCE OF MERISTEMS-LIKE"/>
    <property type="match status" value="1"/>
</dbReference>
<name>A0A444YI10_ARAHY</name>
<organism evidence="2 3">
    <name type="scientific">Arachis hypogaea</name>
    <name type="common">Peanut</name>
    <dbReference type="NCBI Taxonomy" id="3818"/>
    <lineage>
        <taxon>Eukaryota</taxon>
        <taxon>Viridiplantae</taxon>
        <taxon>Streptophyta</taxon>
        <taxon>Embryophyta</taxon>
        <taxon>Tracheophyta</taxon>
        <taxon>Spermatophyta</taxon>
        <taxon>Magnoliopsida</taxon>
        <taxon>eudicotyledons</taxon>
        <taxon>Gunneridae</taxon>
        <taxon>Pentapetalae</taxon>
        <taxon>rosids</taxon>
        <taxon>fabids</taxon>
        <taxon>Fabales</taxon>
        <taxon>Fabaceae</taxon>
        <taxon>Papilionoideae</taxon>
        <taxon>50 kb inversion clade</taxon>
        <taxon>dalbergioids sensu lato</taxon>
        <taxon>Dalbergieae</taxon>
        <taxon>Pterocarpus clade</taxon>
        <taxon>Arachis</taxon>
    </lineage>
</organism>
<dbReference type="PANTHER" id="PTHR46033">
    <property type="entry name" value="PROTEIN MAIN-LIKE 2"/>
    <property type="match status" value="1"/>
</dbReference>
<sequence>MVSFLASRPRLLLPKQYSETHTFHLPWDESTITLQDIACHLRLHTDEKPVSGCLHDFQTWYHRPTWEHVEKLLGARPPLPAQQGVQRKESFSIKLT</sequence>
<evidence type="ECO:0000313" key="2">
    <source>
        <dbReference type="EMBL" id="RYR01538.1"/>
    </source>
</evidence>
<comment type="caution">
    <text evidence="2">The sequence shown here is derived from an EMBL/GenBank/DDBJ whole genome shotgun (WGS) entry which is preliminary data.</text>
</comment>
<evidence type="ECO:0000256" key="1">
    <source>
        <dbReference type="SAM" id="MobiDB-lite"/>
    </source>
</evidence>
<reference evidence="2 3" key="1">
    <citation type="submission" date="2019-01" db="EMBL/GenBank/DDBJ databases">
        <title>Sequencing of cultivated peanut Arachis hypogaea provides insights into genome evolution and oil improvement.</title>
        <authorList>
            <person name="Chen X."/>
        </authorList>
    </citation>
    <scope>NUCLEOTIDE SEQUENCE [LARGE SCALE GENOMIC DNA]</scope>
    <source>
        <strain evidence="3">cv. Fuhuasheng</strain>
        <tissue evidence="2">Leaves</tissue>
    </source>
</reference>